<comment type="similarity">
    <text evidence="1">Belongs to the bacterial solute-binding protein 5 family.</text>
</comment>
<dbReference type="Gene3D" id="3.40.190.10">
    <property type="entry name" value="Periplasmic binding protein-like II"/>
    <property type="match status" value="1"/>
</dbReference>
<protein>
    <submittedName>
        <fullName evidence="5">ABC transporter substrate-binding protein</fullName>
    </submittedName>
</protein>
<dbReference type="InterPro" id="IPR000914">
    <property type="entry name" value="SBP_5_dom"/>
</dbReference>
<evidence type="ECO:0000313" key="6">
    <source>
        <dbReference type="Proteomes" id="UP001234798"/>
    </source>
</evidence>
<keyword evidence="2 3" id="KW-0732">Signal</keyword>
<evidence type="ECO:0000256" key="3">
    <source>
        <dbReference type="SAM" id="SignalP"/>
    </source>
</evidence>
<feature type="domain" description="Solute-binding protein family 5" evidence="4">
    <location>
        <begin position="72"/>
        <end position="428"/>
    </location>
</feature>
<evidence type="ECO:0000256" key="2">
    <source>
        <dbReference type="ARBA" id="ARBA00022729"/>
    </source>
</evidence>
<feature type="chain" id="PRO_5046290535" evidence="3">
    <location>
        <begin position="27"/>
        <end position="523"/>
    </location>
</feature>
<sequence length="523" mass="57041">MKNHCVSAAVALAVAGMAGIASTAGAQTAPPLRISLTADIRSTEPGVNRDSNSDAVVLHIVEGLVAYGEDAEVRPLLAKSVDISADGKTYTFTLRDGVKFHNGKPLTSADVLWTWQHYTAANSGWRCASEFDGRGAVKVTGVEAPNAQTVVYHIEKPSSLFLATLARADCGGTGILSKDSVRADGTWDKPIGTGPFELAEWKRGEYIRLTKFASYSNLDGKRDGYTGSKRPLVDEVRFMIVPDDSTAKAALQRGNIDIIEDVSNNDVPVLQGTPNIKVAYAPVMSMTALLMQTKDPVLSNPKMRQALAHAIDYKQLAAAVTEGLAQPNNSIVPLVSPYHDATQKQGWSFDPAEAQKLLKEAGYKNQELVILTTKRYPQSYNSAVIIQAMLQSVGINAQLSVVEWATQLDRYNAGTYQMMTFPYSARLDAALNYEMVTGDKTKQPRKIWDNPEAQKLIEAASVDTDHAKRQASFDQLHKLFLADVPSIPLYNGLDIGAFRADVKGYQPWAVKKPRAWEVERVAP</sequence>
<dbReference type="InterPro" id="IPR039424">
    <property type="entry name" value="SBP_5"/>
</dbReference>
<dbReference type="EMBL" id="CP132976">
    <property type="protein sequence ID" value="WMD18130.1"/>
    <property type="molecule type" value="Genomic_DNA"/>
</dbReference>
<dbReference type="Gene3D" id="3.10.105.10">
    <property type="entry name" value="Dipeptide-binding Protein, Domain 3"/>
    <property type="match status" value="1"/>
</dbReference>
<proteinExistence type="inferred from homology"/>
<dbReference type="PANTHER" id="PTHR30290:SF38">
    <property type="entry name" value="D,D-DIPEPTIDE-BINDING PERIPLASMIC PROTEIN DDPA-RELATED"/>
    <property type="match status" value="1"/>
</dbReference>
<name>A0ABY9LUL0_9BURK</name>
<evidence type="ECO:0000313" key="5">
    <source>
        <dbReference type="EMBL" id="WMD18130.1"/>
    </source>
</evidence>
<dbReference type="PANTHER" id="PTHR30290">
    <property type="entry name" value="PERIPLASMIC BINDING COMPONENT OF ABC TRANSPORTER"/>
    <property type="match status" value="1"/>
</dbReference>
<dbReference type="InterPro" id="IPR023765">
    <property type="entry name" value="SBP_5_CS"/>
</dbReference>
<dbReference type="InterPro" id="IPR030678">
    <property type="entry name" value="Peptide/Ni-bd"/>
</dbReference>
<dbReference type="SUPFAM" id="SSF53850">
    <property type="entry name" value="Periplasmic binding protein-like II"/>
    <property type="match status" value="1"/>
</dbReference>
<dbReference type="PROSITE" id="PS01040">
    <property type="entry name" value="SBP_BACTERIAL_5"/>
    <property type="match status" value="1"/>
</dbReference>
<dbReference type="RefSeq" id="WP_306936977.1">
    <property type="nucleotide sequence ID" value="NZ_CP132976.1"/>
</dbReference>
<accession>A0ABY9LUL0</accession>
<gene>
    <name evidence="5" type="ORF">RAS12_15870</name>
</gene>
<evidence type="ECO:0000256" key="1">
    <source>
        <dbReference type="ARBA" id="ARBA00005695"/>
    </source>
</evidence>
<feature type="signal peptide" evidence="3">
    <location>
        <begin position="1"/>
        <end position="26"/>
    </location>
</feature>
<evidence type="ECO:0000259" key="4">
    <source>
        <dbReference type="Pfam" id="PF00496"/>
    </source>
</evidence>
<dbReference type="PIRSF" id="PIRSF002741">
    <property type="entry name" value="MppA"/>
    <property type="match status" value="1"/>
</dbReference>
<reference evidence="5 6" key="1">
    <citation type="submission" date="2023-08" db="EMBL/GenBank/DDBJ databases">
        <title>Achromobacter seleniivolatilans sp. nov., isolated from seleniferous soil.</title>
        <authorList>
            <person name="Zhang S."/>
            <person name="Li K."/>
            <person name="Peng J."/>
            <person name="Zhao Q."/>
            <person name="Wang H."/>
            <person name="Guo Y."/>
        </authorList>
    </citation>
    <scope>NUCLEOTIDE SEQUENCE [LARGE SCALE GENOMIC DNA]</scope>
    <source>
        <strain evidence="5 6">R39</strain>
    </source>
</reference>
<dbReference type="Gene3D" id="3.90.76.10">
    <property type="entry name" value="Dipeptide-binding Protein, Domain 1"/>
    <property type="match status" value="1"/>
</dbReference>
<dbReference type="Proteomes" id="UP001234798">
    <property type="component" value="Chromosome"/>
</dbReference>
<dbReference type="Pfam" id="PF00496">
    <property type="entry name" value="SBP_bac_5"/>
    <property type="match status" value="1"/>
</dbReference>
<keyword evidence="6" id="KW-1185">Reference proteome</keyword>
<organism evidence="5 6">
    <name type="scientific">Achromobacter seleniivolatilans</name>
    <dbReference type="NCBI Taxonomy" id="3047478"/>
    <lineage>
        <taxon>Bacteria</taxon>
        <taxon>Pseudomonadati</taxon>
        <taxon>Pseudomonadota</taxon>
        <taxon>Betaproteobacteria</taxon>
        <taxon>Burkholderiales</taxon>
        <taxon>Alcaligenaceae</taxon>
        <taxon>Achromobacter</taxon>
    </lineage>
</organism>